<dbReference type="EMBL" id="JAOZEW010000019">
    <property type="protein sequence ID" value="MCV9929360.1"/>
    <property type="molecule type" value="Genomic_DNA"/>
</dbReference>
<name>A0A9X2ZET0_9FLAO</name>
<evidence type="ECO:0000313" key="3">
    <source>
        <dbReference type="EMBL" id="MCV9929360.1"/>
    </source>
</evidence>
<dbReference type="Gene3D" id="3.40.1440.10">
    <property type="entry name" value="GIY-YIG endonuclease"/>
    <property type="match status" value="1"/>
</dbReference>
<dbReference type="InterPro" id="IPR050190">
    <property type="entry name" value="UPF0213_domain"/>
</dbReference>
<feature type="domain" description="GIY-YIG" evidence="2">
    <location>
        <begin position="1"/>
        <end position="77"/>
    </location>
</feature>
<evidence type="ECO:0000259" key="2">
    <source>
        <dbReference type="PROSITE" id="PS50164"/>
    </source>
</evidence>
<proteinExistence type="inferred from homology"/>
<dbReference type="PROSITE" id="PS50164">
    <property type="entry name" value="GIY_YIG"/>
    <property type="match status" value="1"/>
</dbReference>
<accession>A0A9X2ZET0</accession>
<dbReference type="SMART" id="SM00465">
    <property type="entry name" value="GIYc"/>
    <property type="match status" value="1"/>
</dbReference>
<dbReference type="Proteomes" id="UP001151079">
    <property type="component" value="Unassembled WGS sequence"/>
</dbReference>
<dbReference type="PANTHER" id="PTHR34477">
    <property type="entry name" value="UPF0213 PROTEIN YHBQ"/>
    <property type="match status" value="1"/>
</dbReference>
<evidence type="ECO:0000256" key="1">
    <source>
        <dbReference type="ARBA" id="ARBA00007435"/>
    </source>
</evidence>
<dbReference type="AlphaFoldDB" id="A0A9X2ZET0"/>
<gene>
    <name evidence="3" type="ORF">OIU83_16965</name>
</gene>
<organism evidence="3 4">
    <name type="scientific">Flavobacterium shii</name>
    <dbReference type="NCBI Taxonomy" id="2987687"/>
    <lineage>
        <taxon>Bacteria</taxon>
        <taxon>Pseudomonadati</taxon>
        <taxon>Bacteroidota</taxon>
        <taxon>Flavobacteriia</taxon>
        <taxon>Flavobacteriales</taxon>
        <taxon>Flavobacteriaceae</taxon>
        <taxon>Flavobacterium</taxon>
    </lineage>
</organism>
<protein>
    <submittedName>
        <fullName evidence="3">GIY-YIG nuclease family protein</fullName>
    </submittedName>
</protein>
<dbReference type="RefSeq" id="WP_264207452.1">
    <property type="nucleotide sequence ID" value="NZ_JAOZEW010000019.1"/>
</dbReference>
<dbReference type="InterPro" id="IPR035901">
    <property type="entry name" value="GIY-YIG_endonuc_sf"/>
</dbReference>
<reference evidence="3" key="1">
    <citation type="submission" date="2022-10" db="EMBL/GenBank/DDBJ databases">
        <title>Two novel species of Flavobacterium.</title>
        <authorList>
            <person name="Liu Q."/>
            <person name="Xin Y.-H."/>
        </authorList>
    </citation>
    <scope>NUCLEOTIDE SEQUENCE</scope>
    <source>
        <strain evidence="3">LS1R49</strain>
    </source>
</reference>
<dbReference type="Pfam" id="PF01541">
    <property type="entry name" value="GIY-YIG"/>
    <property type="match status" value="1"/>
</dbReference>
<comment type="similarity">
    <text evidence="1">Belongs to the UPF0213 family.</text>
</comment>
<sequence length="95" mass="11361">MHYLYIIYSDSCQKFYIGETNDIDNRISKHQKHFYSNSFTKVADDWKIVLTFNCVDKKEAIYLEQFIKRMKSKVFNNKIIADPSILKDILSKRKS</sequence>
<dbReference type="PANTHER" id="PTHR34477:SF1">
    <property type="entry name" value="UPF0213 PROTEIN YHBQ"/>
    <property type="match status" value="1"/>
</dbReference>
<comment type="caution">
    <text evidence="3">The sequence shown here is derived from an EMBL/GenBank/DDBJ whole genome shotgun (WGS) entry which is preliminary data.</text>
</comment>
<evidence type="ECO:0000313" key="4">
    <source>
        <dbReference type="Proteomes" id="UP001151079"/>
    </source>
</evidence>
<dbReference type="SUPFAM" id="SSF82771">
    <property type="entry name" value="GIY-YIG endonuclease"/>
    <property type="match status" value="1"/>
</dbReference>
<dbReference type="InterPro" id="IPR000305">
    <property type="entry name" value="GIY-YIG_endonuc"/>
</dbReference>
<keyword evidence="4" id="KW-1185">Reference proteome</keyword>